<evidence type="ECO:0000256" key="2">
    <source>
        <dbReference type="ARBA" id="ARBA00005907"/>
    </source>
</evidence>
<dbReference type="GO" id="GO:0005730">
    <property type="term" value="C:nucleolus"/>
    <property type="evidence" value="ECO:0007669"/>
    <property type="project" value="TreeGrafter"/>
</dbReference>
<evidence type="ECO:0000256" key="1">
    <source>
        <dbReference type="ARBA" id="ARBA00004123"/>
    </source>
</evidence>
<evidence type="ECO:0000313" key="6">
    <source>
        <dbReference type="Proteomes" id="UP001211907"/>
    </source>
</evidence>
<comment type="similarity">
    <text evidence="2">Belongs to the NOC2 family.</text>
</comment>
<dbReference type="Proteomes" id="UP001211907">
    <property type="component" value="Unassembled WGS sequence"/>
</dbReference>
<comment type="caution">
    <text evidence="5">The sequence shown here is derived from an EMBL/GenBank/DDBJ whole genome shotgun (WGS) entry which is preliminary data.</text>
</comment>
<feature type="region of interest" description="Disordered" evidence="4">
    <location>
        <begin position="1"/>
        <end position="151"/>
    </location>
</feature>
<name>A0AAD5T507_9FUNG</name>
<keyword evidence="6" id="KW-1185">Reference proteome</keyword>
<dbReference type="EMBL" id="JADGJH010000988">
    <property type="protein sequence ID" value="KAJ3120153.1"/>
    <property type="molecule type" value="Genomic_DNA"/>
</dbReference>
<accession>A0AAD5T507</accession>
<reference evidence="5" key="1">
    <citation type="submission" date="2020-05" db="EMBL/GenBank/DDBJ databases">
        <title>Phylogenomic resolution of chytrid fungi.</title>
        <authorList>
            <person name="Stajich J.E."/>
            <person name="Amses K."/>
            <person name="Simmons R."/>
            <person name="Seto K."/>
            <person name="Myers J."/>
            <person name="Bonds A."/>
            <person name="Quandt C.A."/>
            <person name="Barry K."/>
            <person name="Liu P."/>
            <person name="Grigoriev I."/>
            <person name="Longcore J.E."/>
            <person name="James T.Y."/>
        </authorList>
    </citation>
    <scope>NUCLEOTIDE SEQUENCE</scope>
    <source>
        <strain evidence="5">JEL0513</strain>
    </source>
</reference>
<feature type="compositionally biased region" description="Basic and acidic residues" evidence="4">
    <location>
        <begin position="14"/>
        <end position="37"/>
    </location>
</feature>
<feature type="compositionally biased region" description="Acidic residues" evidence="4">
    <location>
        <begin position="749"/>
        <end position="798"/>
    </location>
</feature>
<dbReference type="InterPro" id="IPR005343">
    <property type="entry name" value="Noc2"/>
</dbReference>
<sequence length="798" mass="90124">MGTNKQTKKFAKNHLKDKVDRSRKWKKDNKGRILREALKKKRMSNGNDKDSQKNANDQALQLDKDAEMGFIASEEHEQDLDSNSDNGSETDILEIDEIENFSGGENDENDEDYVKDGSDIDEESEDDEGENNDEQSKKSTTKAAKSHLRAEIAEHKRQLEAALAKDPEFFKFLQENDEDLLNFGEGDDDNDNDMSDGEDLEKIMRGEQQNDNEDDDDSSGHPIEITNKMLASWKSSLVNKKSLKAAKKVILALRAVVSEGETDTENEVRHYIVGSQKFANAITVLALKNISGIFNHYLPVKVNKGKTSLPTNSKNWAKISPLVKSFLKTLLRVMGQASDEVMLRFIMREAEKCALYFACFDRYAKDLLKQLLTMWTSTTPETRITCFLTIRRLAITCPNPYLDYAIKSTYQSYNVASRETNLHTWSSIGFMANCFVELIGLDVAAGYRFGFIFLRSLASSLRNAITSKSTNAFNKVYSWQFVNALRLWTRVLTHFCEPGTSAESAGGKTLRPLIYPLVQIILGTMRLKPSAKYLPLRFQCAHMIIDICKKTSVFIPLASHLFELFDTAELRATSGKPSTHKPLNFLLTLKAPAQILGTRTYQTGIVDELVQLLTEYYDCFALSIAFPELVVPAVVQLRRWVKRSRNVNANKQVQSLVESLELNAKFIEGKRTAIVDFAPKDEAKVTAFLADVDETASPLRRHAIARRKMRDAQVVEMQKLAEETKPAVTFLERKGPAGKNKKKGSSQADSDDEDENSDDDSVSGDASESEQESEDEEFESEDELEFEDEDENEEEMEN</sequence>
<feature type="compositionally biased region" description="Acidic residues" evidence="4">
    <location>
        <begin position="91"/>
        <end position="111"/>
    </location>
</feature>
<proteinExistence type="inferred from homology"/>
<dbReference type="AlphaFoldDB" id="A0AAD5T507"/>
<keyword evidence="3" id="KW-0539">Nucleus</keyword>
<dbReference type="GO" id="GO:0030691">
    <property type="term" value="C:Noc2p-Noc3p complex"/>
    <property type="evidence" value="ECO:0007669"/>
    <property type="project" value="TreeGrafter"/>
</dbReference>
<feature type="region of interest" description="Disordered" evidence="4">
    <location>
        <begin position="726"/>
        <end position="798"/>
    </location>
</feature>
<dbReference type="SUPFAM" id="SSF48371">
    <property type="entry name" value="ARM repeat"/>
    <property type="match status" value="1"/>
</dbReference>
<protein>
    <submittedName>
        <fullName evidence="5">Nucleolar Complex 2 protein</fullName>
    </submittedName>
</protein>
<comment type="subcellular location">
    <subcellularLocation>
        <location evidence="1">Nucleus</location>
    </subcellularLocation>
</comment>
<feature type="compositionally biased region" description="Acidic residues" evidence="4">
    <location>
        <begin position="119"/>
        <end position="133"/>
    </location>
</feature>
<dbReference type="GO" id="GO:0005654">
    <property type="term" value="C:nucleoplasm"/>
    <property type="evidence" value="ECO:0007669"/>
    <property type="project" value="TreeGrafter"/>
</dbReference>
<evidence type="ECO:0000256" key="3">
    <source>
        <dbReference type="ARBA" id="ARBA00023242"/>
    </source>
</evidence>
<dbReference type="PANTHER" id="PTHR12687:SF4">
    <property type="entry name" value="NUCLEOLAR COMPLEX PROTEIN 2 HOMOLOG"/>
    <property type="match status" value="1"/>
</dbReference>
<gene>
    <name evidence="5" type="primary">NOC2</name>
    <name evidence="5" type="ORF">HK100_012914</name>
</gene>
<evidence type="ECO:0000313" key="5">
    <source>
        <dbReference type="EMBL" id="KAJ3120153.1"/>
    </source>
</evidence>
<dbReference type="PANTHER" id="PTHR12687">
    <property type="entry name" value="NUCLEOLAR COMPLEX 2 AND RAD4-RELATED"/>
    <property type="match status" value="1"/>
</dbReference>
<feature type="compositionally biased region" description="Basic residues" evidence="4">
    <location>
        <begin position="1"/>
        <end position="13"/>
    </location>
</feature>
<dbReference type="GO" id="GO:0042273">
    <property type="term" value="P:ribosomal large subunit biogenesis"/>
    <property type="evidence" value="ECO:0007669"/>
    <property type="project" value="TreeGrafter"/>
</dbReference>
<dbReference type="Pfam" id="PF03715">
    <property type="entry name" value="Noc2"/>
    <property type="match status" value="1"/>
</dbReference>
<evidence type="ECO:0000256" key="4">
    <source>
        <dbReference type="SAM" id="MobiDB-lite"/>
    </source>
</evidence>
<organism evidence="5 6">
    <name type="scientific">Physocladia obscura</name>
    <dbReference type="NCBI Taxonomy" id="109957"/>
    <lineage>
        <taxon>Eukaryota</taxon>
        <taxon>Fungi</taxon>
        <taxon>Fungi incertae sedis</taxon>
        <taxon>Chytridiomycota</taxon>
        <taxon>Chytridiomycota incertae sedis</taxon>
        <taxon>Chytridiomycetes</taxon>
        <taxon>Chytridiales</taxon>
        <taxon>Chytriomycetaceae</taxon>
        <taxon>Physocladia</taxon>
    </lineage>
</organism>
<dbReference type="GO" id="GO:0030690">
    <property type="term" value="C:Noc1p-Noc2p complex"/>
    <property type="evidence" value="ECO:0007669"/>
    <property type="project" value="TreeGrafter"/>
</dbReference>
<dbReference type="InterPro" id="IPR016024">
    <property type="entry name" value="ARM-type_fold"/>
</dbReference>
<feature type="compositionally biased region" description="Basic and acidic residues" evidence="4">
    <location>
        <begin position="726"/>
        <end position="735"/>
    </location>
</feature>